<feature type="domain" description="DUF3991" evidence="2">
    <location>
        <begin position="147"/>
        <end position="215"/>
    </location>
</feature>
<dbReference type="EMBL" id="CP000761">
    <property type="protein sequence ID" value="ABS17324.1"/>
    <property type="molecule type" value="Genomic_DNA"/>
</dbReference>
<feature type="compositionally biased region" description="Basic residues" evidence="1">
    <location>
        <begin position="333"/>
        <end position="343"/>
    </location>
</feature>
<keyword evidence="4" id="KW-1185">Reference proteome</keyword>
<keyword evidence="3" id="KW-0614">Plasmid</keyword>
<sequence>MCGKATQVEKRAARNAEKRMEKKEIQELRIRVPCSAVLEKAGFVIDLKESTLRAVKYRRDSEIIIMIHDGHGWFDPLSEAKGDVFSLVAHLDGGGFRAARDRVAELIGYVPQGTARRTVNRVRGPNLAIAERWNRQRRPWPGSQTWHYLSEIRLLPSHTLHAAISQNAVREGPYGSMWAAHTNDLGAITGWEERGPEWRGFSTGGTKVLFRLGRSVASRLCVTEAAIDAMSLAAFEGLRDGTLYLSTGGGWSPATDAALRMLAAPSGVQLVAATDNNAQGDTFADRLRTLAEEAGCGWQRLRPPADDWNEALQEREAERRKRRGEREGVPHSRQPHQGKLRPA</sequence>
<protein>
    <recommendedName>
        <fullName evidence="2">DUF3991 domain-containing protein</fullName>
    </recommendedName>
</protein>
<name>A6X7X0_BRUA4</name>
<dbReference type="PIRSF" id="PIRSF036054">
    <property type="entry name" value="UCP036054"/>
    <property type="match status" value="1"/>
</dbReference>
<dbReference type="CDD" id="cd00188">
    <property type="entry name" value="TOPRIM"/>
    <property type="match status" value="1"/>
</dbReference>
<reference evidence="3 4" key="1">
    <citation type="journal article" date="2011" name="J. Bacteriol.">
        <title>Genome of Ochrobactrum anthropi ATCC 49188 T, a versatile opportunistic pathogen and symbiont of several eukaryotic hosts.</title>
        <authorList>
            <person name="Chain P.S."/>
            <person name="Lang D.M."/>
            <person name="Comerci D.J."/>
            <person name="Malfatti S.A."/>
            <person name="Vergez L.M."/>
            <person name="Shin M."/>
            <person name="Ugalde R.A."/>
            <person name="Garcia E."/>
            <person name="Tolmasky M.E."/>
        </authorList>
    </citation>
    <scope>NUCLEOTIDE SEQUENCE [LARGE SCALE GENOMIC DNA]</scope>
    <source>
        <strain evidence="4">ATCC 49188 / DSM 6882 / CCUG 24695 / JCM 21032 / LMG 3331 / NBRC 15819 / NCTC 12168 / Alc 37</strain>
    </source>
</reference>
<dbReference type="Pfam" id="PF13154">
    <property type="entry name" value="DUF3991"/>
    <property type="match status" value="1"/>
</dbReference>
<evidence type="ECO:0000259" key="2">
    <source>
        <dbReference type="Pfam" id="PF13154"/>
    </source>
</evidence>
<dbReference type="AlphaFoldDB" id="A6X7X0"/>
<dbReference type="Pfam" id="PF13155">
    <property type="entry name" value="Toprim_2"/>
    <property type="match status" value="1"/>
</dbReference>
<gene>
    <name evidence="3" type="ordered locus">Oant_4734</name>
</gene>
<feature type="compositionally biased region" description="Basic and acidic residues" evidence="1">
    <location>
        <begin position="312"/>
        <end position="330"/>
    </location>
</feature>
<dbReference type="KEGG" id="oan:Oant_4734"/>
<evidence type="ECO:0000256" key="1">
    <source>
        <dbReference type="SAM" id="MobiDB-lite"/>
    </source>
</evidence>
<dbReference type="HOGENOM" id="CLU_057274_0_0_5"/>
<feature type="region of interest" description="Disordered" evidence="1">
    <location>
        <begin position="299"/>
        <end position="343"/>
    </location>
</feature>
<evidence type="ECO:0000313" key="3">
    <source>
        <dbReference type="EMBL" id="ABS17324.1"/>
    </source>
</evidence>
<organism evidence="3 4">
    <name type="scientific">Brucella anthropi (strain ATCC 49188 / DSM 6882 / CCUG 24695 / JCM 21032 / LMG 3331 / NBRC 15819 / NCTC 12168 / Alc 37)</name>
    <name type="common">Ochrobactrum anthropi</name>
    <dbReference type="NCBI Taxonomy" id="439375"/>
    <lineage>
        <taxon>Bacteria</taxon>
        <taxon>Pseudomonadati</taxon>
        <taxon>Pseudomonadota</taxon>
        <taxon>Alphaproteobacteria</taxon>
        <taxon>Hyphomicrobiales</taxon>
        <taxon>Brucellaceae</taxon>
        <taxon>Brucella/Ochrobactrum group</taxon>
        <taxon>Brucella</taxon>
    </lineage>
</organism>
<proteinExistence type="predicted"/>
<evidence type="ECO:0000313" key="4">
    <source>
        <dbReference type="Proteomes" id="UP000002301"/>
    </source>
</evidence>
<dbReference type="Gene3D" id="3.40.1360.10">
    <property type="match status" value="1"/>
</dbReference>
<dbReference type="InterPro" id="IPR017041">
    <property type="entry name" value="UCP036054"/>
</dbReference>
<accession>A6X7X0</accession>
<dbReference type="InterPro" id="IPR025054">
    <property type="entry name" value="DUF3991"/>
</dbReference>
<geneLocation type="plasmid" evidence="3 4">
    <name>pOANT02</name>
</geneLocation>
<dbReference type="Proteomes" id="UP000002301">
    <property type="component" value="Plasmid pOANT02"/>
</dbReference>